<dbReference type="InterPro" id="IPR041440">
    <property type="entry name" value="HypF_C"/>
</dbReference>
<dbReference type="SUPFAM" id="SSF54975">
    <property type="entry name" value="Acylphosphatase/BLUF domain-like"/>
    <property type="match status" value="1"/>
</dbReference>
<keyword evidence="9" id="KW-0378">Hydrolase</keyword>
<proteinExistence type="inferred from homology"/>
<evidence type="ECO:0000313" key="13">
    <source>
        <dbReference type="Proteomes" id="UP000552097"/>
    </source>
</evidence>
<feature type="active site" evidence="9">
    <location>
        <position position="37"/>
    </location>
</feature>
<keyword evidence="13" id="KW-1185">Reference proteome</keyword>
<dbReference type="PROSITE" id="PS00150">
    <property type="entry name" value="ACYLPHOSPHATASE_1"/>
    <property type="match status" value="1"/>
</dbReference>
<dbReference type="InterPro" id="IPR017945">
    <property type="entry name" value="DHBP_synth_RibB-like_a/b_dom"/>
</dbReference>
<evidence type="ECO:0000256" key="3">
    <source>
        <dbReference type="ARBA" id="ARBA00022598"/>
    </source>
</evidence>
<dbReference type="RefSeq" id="WP_184919141.1">
    <property type="nucleotide sequence ID" value="NZ_JACHMO010000001.1"/>
</dbReference>
<evidence type="ECO:0000256" key="2">
    <source>
        <dbReference type="ARBA" id="ARBA00008097"/>
    </source>
</evidence>
<dbReference type="PANTHER" id="PTHR42959">
    <property type="entry name" value="CARBAMOYLTRANSFERASE"/>
    <property type="match status" value="1"/>
</dbReference>
<dbReference type="InterPro" id="IPR001792">
    <property type="entry name" value="Acylphosphatase-like_dom"/>
</dbReference>
<keyword evidence="6" id="KW-0862">Zinc</keyword>
<dbReference type="InterPro" id="IPR004421">
    <property type="entry name" value="Carbamoyltransferase_HypF"/>
</dbReference>
<evidence type="ECO:0000256" key="1">
    <source>
        <dbReference type="ARBA" id="ARBA00004711"/>
    </source>
</evidence>
<reference evidence="12 13" key="1">
    <citation type="submission" date="2020-08" db="EMBL/GenBank/DDBJ databases">
        <title>Sequencing the genomes of 1000 actinobacteria strains.</title>
        <authorList>
            <person name="Klenk H.-P."/>
        </authorList>
    </citation>
    <scope>NUCLEOTIDE SEQUENCE [LARGE SCALE GENOMIC DNA]</scope>
    <source>
        <strain evidence="12 13">DSM 45486</strain>
    </source>
</reference>
<dbReference type="GO" id="GO:0003725">
    <property type="term" value="F:double-stranded RNA binding"/>
    <property type="evidence" value="ECO:0007669"/>
    <property type="project" value="InterPro"/>
</dbReference>
<dbReference type="UniPathway" id="UPA00335"/>
<comment type="similarity">
    <text evidence="2 8">Belongs to the carbamoyltransferase HypF family.</text>
</comment>
<dbReference type="NCBIfam" id="TIGR00143">
    <property type="entry name" value="hypF"/>
    <property type="match status" value="1"/>
</dbReference>
<feature type="active site" evidence="9">
    <location>
        <position position="19"/>
    </location>
</feature>
<dbReference type="PROSITE" id="PS51163">
    <property type="entry name" value="YRDC"/>
    <property type="match status" value="1"/>
</dbReference>
<evidence type="ECO:0000259" key="10">
    <source>
        <dbReference type="PROSITE" id="PS51160"/>
    </source>
</evidence>
<dbReference type="EMBL" id="JACHMO010000001">
    <property type="protein sequence ID" value="MBB5802440.1"/>
    <property type="molecule type" value="Genomic_DNA"/>
</dbReference>
<dbReference type="PROSITE" id="PS51160">
    <property type="entry name" value="ACYLPHOSPHATASE_3"/>
    <property type="match status" value="1"/>
</dbReference>
<dbReference type="GO" id="GO:0016743">
    <property type="term" value="F:carboxyl- or carbamoyltransferase activity"/>
    <property type="evidence" value="ECO:0007669"/>
    <property type="project" value="UniProtKB-UniRule"/>
</dbReference>
<name>A0A7W9HHR7_9PSEU</name>
<dbReference type="InterPro" id="IPR006070">
    <property type="entry name" value="Sua5-like_dom"/>
</dbReference>
<evidence type="ECO:0000256" key="4">
    <source>
        <dbReference type="ARBA" id="ARBA00022723"/>
    </source>
</evidence>
<dbReference type="Pfam" id="PF17788">
    <property type="entry name" value="HypF_C"/>
    <property type="match status" value="1"/>
</dbReference>
<feature type="domain" description="Acylphosphatase-like" evidence="10">
    <location>
        <begin position="4"/>
        <end position="91"/>
    </location>
</feature>
<dbReference type="InterPro" id="IPR036046">
    <property type="entry name" value="Acylphosphatase-like_dom_sf"/>
</dbReference>
<dbReference type="AlphaFoldDB" id="A0A7W9HHR7"/>
<dbReference type="PIRSF" id="PIRSF006256">
    <property type="entry name" value="CMPcnvr_hdrg_mat"/>
    <property type="match status" value="1"/>
</dbReference>
<evidence type="ECO:0000313" key="12">
    <source>
        <dbReference type="EMBL" id="MBB5802440.1"/>
    </source>
</evidence>
<dbReference type="Gene3D" id="3.90.870.50">
    <property type="match status" value="1"/>
</dbReference>
<evidence type="ECO:0000256" key="7">
    <source>
        <dbReference type="ARBA" id="ARBA00048220"/>
    </source>
</evidence>
<evidence type="ECO:0000256" key="9">
    <source>
        <dbReference type="PROSITE-ProRule" id="PRU00520"/>
    </source>
</evidence>
<sequence length="765" mass="82186">MGLRRTIRIGGIVQGVGFRPFVHRTAAEHRLGGWANNGVDGVTVCVEGAPDDVRRFTRDLAERPPPLAVIDSFDYTDEPVDVPAAGFRIRPSDPEGRRRALVPADTHLCGPCLTELFDPADRRHRYPLINCTDCGPRFSIILDVPYDRPLTTMAPFPMCADCQAEYDSVTDRRYHAQPNACPVCGPRVRLADHDRVPLTGGDPVEAAAALLRDGLVVAVQAHGGYQLVVDAADNKAVARLRKRKDRGNKPFAVLVADVGEVRRYARVSDAEADLLCSPARPIVLLRAHPDAPLSVQVAPGLGVLGVMLPSTPLQHLLLASGFPVLVATSGNAPGEPMARTAESARRDLGRICDAYLEHDRRIHSRVDDSIARVVPLAGGPRPQLVRRARGYVPRPVRPPFDLPPVLAVGAELKNTACYGSGRRLVLTQHLGDLGTERTRSFFDSAVAHLGRLLEVDPVAVAHDLHPDFHGTRWAARSGLRTIAVQHHHAHLASCLVDNGVDEPAIGVVFDGTGLGEDGTIWGGEFLVGDYVSARRRGHLSTFRLPGGDRAVREPDRVALALLHAAYGREAADLPLAAVRDRDPFERDVLLRMCERGVGAPVTSSAGRLFDGFGALLGVCRSVGYDAEAAIRLEEVLGGDHTPVPPWPVRVDDVGGLQVVDVRPWVRAVVDELATTPVPVLSRRFHSSLAAAIGEVCGRLRRETGLGVVALSGGVFLNQYLSVRVDAELTAAGFRVLHHGAIPPSDGGIAAGQAVIAGARLRAEAR</sequence>
<protein>
    <recommendedName>
        <fullName evidence="8">Carbamoyltransferase</fullName>
        <ecNumber evidence="8">6.2.-.-</ecNumber>
    </recommendedName>
</protein>
<dbReference type="InterPro" id="IPR051060">
    <property type="entry name" value="Carbamoyltrans_HypF-like"/>
</dbReference>
<comment type="catalytic activity">
    <reaction evidence="7">
        <text>C-terminal L-cysteinyl-[HypE protein] + carbamoyl phosphate + ATP + H2O = C-terminal S-carboxamide-L-cysteinyl-[HypE protein] + AMP + phosphate + diphosphate + H(+)</text>
        <dbReference type="Rhea" id="RHEA:55636"/>
        <dbReference type="Rhea" id="RHEA-COMP:14247"/>
        <dbReference type="Rhea" id="RHEA-COMP:14392"/>
        <dbReference type="ChEBI" id="CHEBI:15377"/>
        <dbReference type="ChEBI" id="CHEBI:15378"/>
        <dbReference type="ChEBI" id="CHEBI:30616"/>
        <dbReference type="ChEBI" id="CHEBI:33019"/>
        <dbReference type="ChEBI" id="CHEBI:43474"/>
        <dbReference type="ChEBI" id="CHEBI:58228"/>
        <dbReference type="ChEBI" id="CHEBI:76913"/>
        <dbReference type="ChEBI" id="CHEBI:139126"/>
        <dbReference type="ChEBI" id="CHEBI:456215"/>
    </reaction>
</comment>
<accession>A0A7W9HHR7</accession>
<organism evidence="12 13">
    <name type="scientific">Saccharothrix ecbatanensis</name>
    <dbReference type="NCBI Taxonomy" id="1105145"/>
    <lineage>
        <taxon>Bacteria</taxon>
        <taxon>Bacillati</taxon>
        <taxon>Actinomycetota</taxon>
        <taxon>Actinomycetes</taxon>
        <taxon>Pseudonocardiales</taxon>
        <taxon>Pseudonocardiaceae</taxon>
        <taxon>Saccharothrix</taxon>
    </lineage>
</organism>
<evidence type="ECO:0000256" key="8">
    <source>
        <dbReference type="PIRNR" id="PIRNR006256"/>
    </source>
</evidence>
<dbReference type="Gene3D" id="3.30.420.40">
    <property type="match status" value="1"/>
</dbReference>
<gene>
    <name evidence="12" type="ORF">F4560_002208</name>
</gene>
<keyword evidence="3" id="KW-0436">Ligase</keyword>
<dbReference type="GO" id="GO:0051604">
    <property type="term" value="P:protein maturation"/>
    <property type="evidence" value="ECO:0007669"/>
    <property type="project" value="TreeGrafter"/>
</dbReference>
<dbReference type="SUPFAM" id="SSF55821">
    <property type="entry name" value="YrdC/RibB"/>
    <property type="match status" value="1"/>
</dbReference>
<dbReference type="EC" id="6.2.-.-" evidence="8"/>
<dbReference type="GO" id="GO:0008270">
    <property type="term" value="F:zinc ion binding"/>
    <property type="evidence" value="ECO:0007669"/>
    <property type="project" value="UniProtKB-KW"/>
</dbReference>
<evidence type="ECO:0000256" key="6">
    <source>
        <dbReference type="ARBA" id="ARBA00022833"/>
    </source>
</evidence>
<keyword evidence="4" id="KW-0479">Metal-binding</keyword>
<dbReference type="GO" id="GO:0016874">
    <property type="term" value="F:ligase activity"/>
    <property type="evidence" value="ECO:0007669"/>
    <property type="project" value="UniProtKB-UniRule"/>
</dbReference>
<dbReference type="GO" id="GO:0003998">
    <property type="term" value="F:acylphosphatase activity"/>
    <property type="evidence" value="ECO:0007669"/>
    <property type="project" value="UniProtKB-EC"/>
</dbReference>
<dbReference type="Pfam" id="PF22521">
    <property type="entry name" value="HypF_C_2"/>
    <property type="match status" value="1"/>
</dbReference>
<comment type="caution">
    <text evidence="12">The sequence shown here is derived from an EMBL/GenBank/DDBJ whole genome shotgun (WGS) entry which is preliminary data.</text>
</comment>
<comment type="pathway">
    <text evidence="1">Protein modification; [NiFe] hydrogenase maturation.</text>
</comment>
<dbReference type="InterPro" id="IPR055128">
    <property type="entry name" value="HypF_C_2"/>
</dbReference>
<dbReference type="Pfam" id="PF00708">
    <property type="entry name" value="Acylphosphatase"/>
    <property type="match status" value="1"/>
</dbReference>
<keyword evidence="5" id="KW-0863">Zinc-finger</keyword>
<feature type="domain" description="YrdC-like" evidence="11">
    <location>
        <begin position="201"/>
        <end position="390"/>
    </location>
</feature>
<comment type="catalytic activity">
    <reaction evidence="9">
        <text>an acyl phosphate + H2O = a carboxylate + phosphate + H(+)</text>
        <dbReference type="Rhea" id="RHEA:14965"/>
        <dbReference type="ChEBI" id="CHEBI:15377"/>
        <dbReference type="ChEBI" id="CHEBI:15378"/>
        <dbReference type="ChEBI" id="CHEBI:29067"/>
        <dbReference type="ChEBI" id="CHEBI:43474"/>
        <dbReference type="ChEBI" id="CHEBI:59918"/>
        <dbReference type="EC" id="3.6.1.7"/>
    </reaction>
</comment>
<dbReference type="PANTHER" id="PTHR42959:SF1">
    <property type="entry name" value="CARBAMOYLTRANSFERASE HYPF"/>
    <property type="match status" value="1"/>
</dbReference>
<evidence type="ECO:0000259" key="11">
    <source>
        <dbReference type="PROSITE" id="PS51163"/>
    </source>
</evidence>
<dbReference type="Proteomes" id="UP000552097">
    <property type="component" value="Unassembled WGS sequence"/>
</dbReference>
<dbReference type="Gene3D" id="3.30.420.360">
    <property type="match status" value="1"/>
</dbReference>
<dbReference type="Pfam" id="PF07503">
    <property type="entry name" value="zf-HYPF"/>
    <property type="match status" value="2"/>
</dbReference>
<dbReference type="Gene3D" id="3.30.110.120">
    <property type="match status" value="1"/>
</dbReference>
<dbReference type="InterPro" id="IPR011125">
    <property type="entry name" value="Znf_HypF"/>
</dbReference>
<evidence type="ECO:0000256" key="5">
    <source>
        <dbReference type="ARBA" id="ARBA00022771"/>
    </source>
</evidence>
<dbReference type="Pfam" id="PF01300">
    <property type="entry name" value="Sua5_yciO_yrdC"/>
    <property type="match status" value="1"/>
</dbReference>
<dbReference type="InterPro" id="IPR017968">
    <property type="entry name" value="Acylphosphatase_CS"/>
</dbReference>